<dbReference type="Gene3D" id="1.10.287.1890">
    <property type="match status" value="1"/>
</dbReference>
<dbReference type="Gene3D" id="3.40.50.150">
    <property type="entry name" value="Vaccinia Virus protein VP39"/>
    <property type="match status" value="1"/>
</dbReference>
<dbReference type="PANTHER" id="PTHR38451:SF1">
    <property type="entry name" value="TRNA (ADENINE(22)-N(1))-METHYLTRANSFERASE"/>
    <property type="match status" value="1"/>
</dbReference>
<dbReference type="InterPro" id="IPR006901">
    <property type="entry name" value="TrmK"/>
</dbReference>
<proteinExistence type="predicted"/>
<evidence type="ECO:0000313" key="1">
    <source>
        <dbReference type="EMBL" id="MET3574747.1"/>
    </source>
</evidence>
<dbReference type="PIRSF" id="PIRSF018637">
    <property type="entry name" value="TrmK"/>
    <property type="match status" value="1"/>
</dbReference>
<name>A0ABV2G9J7_9BACL</name>
<sequence length="238" mass="26121">MNTKRLSERLAAVAAFVGPRAVLADIGSDHAYLPCHLALEGRIQKGIAGEVAKGPYESAVQTVREAGLEGKVLPRLADGLDAVRPEDGVDTVSIAGMGGPLIASILENGRTRLDGVSRLILQPNINAKAVREWGMANGWLITGEQILKEDGKIYEVLVLERGSAAYDEKELLFGPFLMKEKNEAFREKWERERKSWEIILEQMGQSSREEEISLRKEGLKQAINLATEVLGDGENESK</sequence>
<keyword evidence="1" id="KW-0489">Methyltransferase</keyword>
<protein>
    <submittedName>
        <fullName evidence="1">tRNA (Adenine22-N1)-methyltransferase</fullName>
        <ecNumber evidence="1">2.1.1.217</ecNumber>
    </submittedName>
</protein>
<gene>
    <name evidence="1" type="ORF">ABID49_000629</name>
</gene>
<comment type="caution">
    <text evidence="1">The sequence shown here is derived from an EMBL/GenBank/DDBJ whole genome shotgun (WGS) entry which is preliminary data.</text>
</comment>
<dbReference type="InterPro" id="IPR029063">
    <property type="entry name" value="SAM-dependent_MTases_sf"/>
</dbReference>
<dbReference type="Proteomes" id="UP001549099">
    <property type="component" value="Unassembled WGS sequence"/>
</dbReference>
<dbReference type="EMBL" id="JBEPLW010000002">
    <property type="protein sequence ID" value="MET3574747.1"/>
    <property type="molecule type" value="Genomic_DNA"/>
</dbReference>
<organism evidence="1 2">
    <name type="scientific">Bhargavaea ullalensis</name>
    <dbReference type="NCBI Taxonomy" id="1265685"/>
    <lineage>
        <taxon>Bacteria</taxon>
        <taxon>Bacillati</taxon>
        <taxon>Bacillota</taxon>
        <taxon>Bacilli</taxon>
        <taxon>Bacillales</taxon>
        <taxon>Caryophanaceae</taxon>
        <taxon>Bhargavaea</taxon>
    </lineage>
</organism>
<accession>A0ABV2G9J7</accession>
<dbReference type="Pfam" id="PF04816">
    <property type="entry name" value="TrmK"/>
    <property type="match status" value="1"/>
</dbReference>
<evidence type="ECO:0000313" key="2">
    <source>
        <dbReference type="Proteomes" id="UP001549099"/>
    </source>
</evidence>
<keyword evidence="1" id="KW-0808">Transferase</keyword>
<dbReference type="PANTHER" id="PTHR38451">
    <property type="entry name" value="TRNA (ADENINE(22)-N(1))-METHYLTRANSFERASE"/>
    <property type="match status" value="1"/>
</dbReference>
<dbReference type="GO" id="GO:0032259">
    <property type="term" value="P:methylation"/>
    <property type="evidence" value="ECO:0007669"/>
    <property type="project" value="UniProtKB-KW"/>
</dbReference>
<dbReference type="SUPFAM" id="SSF53335">
    <property type="entry name" value="S-adenosyl-L-methionine-dependent methyltransferases"/>
    <property type="match status" value="1"/>
</dbReference>
<reference evidence="1 2" key="1">
    <citation type="submission" date="2024-06" db="EMBL/GenBank/DDBJ databases">
        <title>Genomic Encyclopedia of Type Strains, Phase IV (KMG-IV): sequencing the most valuable type-strain genomes for metagenomic binning, comparative biology and taxonomic classification.</title>
        <authorList>
            <person name="Goeker M."/>
        </authorList>
    </citation>
    <scope>NUCLEOTIDE SEQUENCE [LARGE SCALE GENOMIC DNA]</scope>
    <source>
        <strain evidence="1 2">DSM 26128</strain>
    </source>
</reference>
<dbReference type="EC" id="2.1.1.217" evidence="1"/>
<dbReference type="RefSeq" id="WP_354195225.1">
    <property type="nucleotide sequence ID" value="NZ_JBEPLW010000002.1"/>
</dbReference>
<keyword evidence="2" id="KW-1185">Reference proteome</keyword>
<dbReference type="GO" id="GO:0160105">
    <property type="term" value="F:tRNA (adenine(22)-N1)-methyltransferase activity"/>
    <property type="evidence" value="ECO:0007669"/>
    <property type="project" value="UniProtKB-EC"/>
</dbReference>